<evidence type="ECO:0000313" key="4">
    <source>
        <dbReference type="Proteomes" id="UP001175000"/>
    </source>
</evidence>
<comment type="caution">
    <text evidence="3">The sequence shown here is derived from an EMBL/GenBank/DDBJ whole genome shotgun (WGS) entry which is preliminary data.</text>
</comment>
<dbReference type="Proteomes" id="UP001175000">
    <property type="component" value="Unassembled WGS sequence"/>
</dbReference>
<dbReference type="InterPro" id="IPR012312">
    <property type="entry name" value="Hemerythrin-like"/>
</dbReference>
<feature type="domain" description="Hemerythrin-like" evidence="2">
    <location>
        <begin position="18"/>
        <end position="133"/>
    </location>
</feature>
<dbReference type="PANTHER" id="PTHR35585:SF1">
    <property type="entry name" value="HHE DOMAIN PROTEIN (AFU_ORTHOLOGUE AFUA_4G00730)"/>
    <property type="match status" value="1"/>
</dbReference>
<organism evidence="3 4">
    <name type="scientific">Immersiella caudata</name>
    <dbReference type="NCBI Taxonomy" id="314043"/>
    <lineage>
        <taxon>Eukaryota</taxon>
        <taxon>Fungi</taxon>
        <taxon>Dikarya</taxon>
        <taxon>Ascomycota</taxon>
        <taxon>Pezizomycotina</taxon>
        <taxon>Sordariomycetes</taxon>
        <taxon>Sordariomycetidae</taxon>
        <taxon>Sordariales</taxon>
        <taxon>Lasiosphaeriaceae</taxon>
        <taxon>Immersiella</taxon>
    </lineage>
</organism>
<sequence length="204" mass="23445">MHFTARTEPTSSSPRVSESINRDHRELEKYYNNMMVSKDLNTIKRWQNQFTWGLARHSIAEEIVVYPAFETHLSNGMEMAEKDRSQHQIVKEQLYTFQDLDPSSSEFMPTLQGMWATLTDHIKEEETEDLPALEKALDESESQDLAMSFSGPKHFVPTHSHPNAPNKPPYETVAGMLATPMDKMKDMFKKFPKEEKGTGSVMMS</sequence>
<keyword evidence="4" id="KW-1185">Reference proteome</keyword>
<dbReference type="Pfam" id="PF01814">
    <property type="entry name" value="Hemerythrin"/>
    <property type="match status" value="1"/>
</dbReference>
<evidence type="ECO:0000313" key="3">
    <source>
        <dbReference type="EMBL" id="KAK0610809.1"/>
    </source>
</evidence>
<dbReference type="PANTHER" id="PTHR35585">
    <property type="entry name" value="HHE DOMAIN PROTEIN (AFU_ORTHOLOGUE AFUA_4G00730)"/>
    <property type="match status" value="1"/>
</dbReference>
<dbReference type="Gene3D" id="1.20.120.520">
    <property type="entry name" value="nmb1532 protein domain like"/>
    <property type="match status" value="1"/>
</dbReference>
<dbReference type="AlphaFoldDB" id="A0AA39W477"/>
<gene>
    <name evidence="3" type="ORF">B0T14DRAFT_540128</name>
</gene>
<evidence type="ECO:0000256" key="1">
    <source>
        <dbReference type="SAM" id="MobiDB-lite"/>
    </source>
</evidence>
<proteinExistence type="predicted"/>
<dbReference type="EMBL" id="JAULSU010000007">
    <property type="protein sequence ID" value="KAK0610809.1"/>
    <property type="molecule type" value="Genomic_DNA"/>
</dbReference>
<name>A0AA39W477_9PEZI</name>
<reference evidence="3" key="1">
    <citation type="submission" date="2023-06" db="EMBL/GenBank/DDBJ databases">
        <title>Genome-scale phylogeny and comparative genomics of the fungal order Sordariales.</title>
        <authorList>
            <consortium name="Lawrence Berkeley National Laboratory"/>
            <person name="Hensen N."/>
            <person name="Bonometti L."/>
            <person name="Westerberg I."/>
            <person name="Brannstrom I.O."/>
            <person name="Guillou S."/>
            <person name="Cros-Aarteil S."/>
            <person name="Calhoun S."/>
            <person name="Haridas S."/>
            <person name="Kuo A."/>
            <person name="Mondo S."/>
            <person name="Pangilinan J."/>
            <person name="Riley R."/>
            <person name="Labutti K."/>
            <person name="Andreopoulos B."/>
            <person name="Lipzen A."/>
            <person name="Chen C."/>
            <person name="Yanf M."/>
            <person name="Daum C."/>
            <person name="Ng V."/>
            <person name="Clum A."/>
            <person name="Steindorff A."/>
            <person name="Ohm R."/>
            <person name="Martin F."/>
            <person name="Silar P."/>
            <person name="Natvig D."/>
            <person name="Lalanne C."/>
            <person name="Gautier V."/>
            <person name="Ament-Velasquez S.L."/>
            <person name="Kruys A."/>
            <person name="Hutchinson M.I."/>
            <person name="Powell A.J."/>
            <person name="Barry K."/>
            <person name="Miller A.N."/>
            <person name="Grigoriev I.V."/>
            <person name="Debuchy R."/>
            <person name="Gladieux P."/>
            <person name="Thoren M.H."/>
            <person name="Johannesson H."/>
        </authorList>
    </citation>
    <scope>NUCLEOTIDE SEQUENCE</scope>
    <source>
        <strain evidence="3">CBS 606.72</strain>
    </source>
</reference>
<evidence type="ECO:0000259" key="2">
    <source>
        <dbReference type="Pfam" id="PF01814"/>
    </source>
</evidence>
<feature type="region of interest" description="Disordered" evidence="1">
    <location>
        <begin position="1"/>
        <end position="21"/>
    </location>
</feature>
<feature type="compositionally biased region" description="Polar residues" evidence="1">
    <location>
        <begin position="7"/>
        <end position="19"/>
    </location>
</feature>
<accession>A0AA39W477</accession>
<protein>
    <recommendedName>
        <fullName evidence="2">Hemerythrin-like domain-containing protein</fullName>
    </recommendedName>
</protein>